<feature type="domain" description="Dihydroneopterin aldolase/epimerase" evidence="7">
    <location>
        <begin position="14"/>
        <end position="127"/>
    </location>
</feature>
<dbReference type="InterPro" id="IPR006156">
    <property type="entry name" value="Dihydroneopterin_aldolase"/>
</dbReference>
<evidence type="ECO:0000256" key="6">
    <source>
        <dbReference type="RuleBase" id="RU362079"/>
    </source>
</evidence>
<comment type="function">
    <text evidence="6">Catalyzes the conversion of 7,8-dihydroneopterin to 6-hydroxymethyl-7,8-dihydropterin.</text>
</comment>
<reference evidence="8" key="1">
    <citation type="submission" date="2020-10" db="EMBL/GenBank/DDBJ databases">
        <authorList>
            <person name="Delgado J.A."/>
            <person name="Gonzalez J.M."/>
        </authorList>
    </citation>
    <scope>NUCLEOTIDE SEQUENCE</scope>
    <source>
        <strain evidence="8">23.6</strain>
    </source>
</reference>
<comment type="similarity">
    <text evidence="3 6">Belongs to the DHNA family.</text>
</comment>
<dbReference type="InterPro" id="IPR006157">
    <property type="entry name" value="FolB_dom"/>
</dbReference>
<dbReference type="EC" id="4.1.2.25" evidence="6"/>
<evidence type="ECO:0000256" key="5">
    <source>
        <dbReference type="ARBA" id="ARBA00023239"/>
    </source>
</evidence>
<dbReference type="SUPFAM" id="SSF55620">
    <property type="entry name" value="Tetrahydrobiopterin biosynthesis enzymes-like"/>
    <property type="match status" value="1"/>
</dbReference>
<dbReference type="PANTHER" id="PTHR42844">
    <property type="entry name" value="DIHYDRONEOPTERIN ALDOLASE 1-RELATED"/>
    <property type="match status" value="1"/>
</dbReference>
<dbReference type="NCBIfam" id="TIGR00526">
    <property type="entry name" value="folB_dom"/>
    <property type="match status" value="1"/>
</dbReference>
<dbReference type="GO" id="GO:0046654">
    <property type="term" value="P:tetrahydrofolate biosynthetic process"/>
    <property type="evidence" value="ECO:0007669"/>
    <property type="project" value="UniProtKB-UniRule"/>
</dbReference>
<dbReference type="NCBIfam" id="TIGR00525">
    <property type="entry name" value="folB"/>
    <property type="match status" value="1"/>
</dbReference>
<keyword evidence="5 6" id="KW-0456">Lyase</keyword>
<dbReference type="Pfam" id="PF02152">
    <property type="entry name" value="FolB"/>
    <property type="match status" value="1"/>
</dbReference>
<accession>A0AB38R0W8</accession>
<dbReference type="Gene3D" id="3.30.1130.10">
    <property type="match status" value="1"/>
</dbReference>
<evidence type="ECO:0000256" key="4">
    <source>
        <dbReference type="ARBA" id="ARBA00022909"/>
    </source>
</evidence>
<evidence type="ECO:0000256" key="1">
    <source>
        <dbReference type="ARBA" id="ARBA00001353"/>
    </source>
</evidence>
<dbReference type="GO" id="GO:0004150">
    <property type="term" value="F:dihydroneopterin aldolase activity"/>
    <property type="evidence" value="ECO:0007669"/>
    <property type="project" value="UniProtKB-UniRule"/>
</dbReference>
<evidence type="ECO:0000313" key="9">
    <source>
        <dbReference type="Proteomes" id="UP001058458"/>
    </source>
</evidence>
<dbReference type="GO" id="GO:0046656">
    <property type="term" value="P:folic acid biosynthetic process"/>
    <property type="evidence" value="ECO:0007669"/>
    <property type="project" value="UniProtKB-UniRule"/>
</dbReference>
<dbReference type="RefSeq" id="WP_202614128.1">
    <property type="nucleotide sequence ID" value="NZ_BHZK01000001.1"/>
</dbReference>
<dbReference type="PANTHER" id="PTHR42844:SF1">
    <property type="entry name" value="DIHYDRONEOPTERIN ALDOLASE 1-RELATED"/>
    <property type="match status" value="1"/>
</dbReference>
<evidence type="ECO:0000256" key="2">
    <source>
        <dbReference type="ARBA" id="ARBA00005013"/>
    </source>
</evidence>
<dbReference type="Proteomes" id="UP001058458">
    <property type="component" value="Chromosome"/>
</dbReference>
<comment type="catalytic activity">
    <reaction evidence="1 6">
        <text>7,8-dihydroneopterin = 6-hydroxymethyl-7,8-dihydropterin + glycolaldehyde</text>
        <dbReference type="Rhea" id="RHEA:10540"/>
        <dbReference type="ChEBI" id="CHEBI:17001"/>
        <dbReference type="ChEBI" id="CHEBI:17071"/>
        <dbReference type="ChEBI" id="CHEBI:44841"/>
        <dbReference type="EC" id="4.1.2.25"/>
    </reaction>
</comment>
<comment type="pathway">
    <text evidence="2 6">Cofactor biosynthesis; tetrahydrofolate biosynthesis; 2-amino-4-hydroxy-6-hydroxymethyl-7,8-dihydropteridine diphosphate from 7,8-dihydroneopterin triphosphate: step 3/4.</text>
</comment>
<evidence type="ECO:0000256" key="3">
    <source>
        <dbReference type="ARBA" id="ARBA00005708"/>
    </source>
</evidence>
<name>A0AB38R0W8_PARTM</name>
<dbReference type="SMART" id="SM00905">
    <property type="entry name" value="FolB"/>
    <property type="match status" value="1"/>
</dbReference>
<protein>
    <recommendedName>
        <fullName evidence="6">7,8-dihydroneopterin aldolase</fullName>
        <ecNumber evidence="6">4.1.2.25</ecNumber>
    </recommendedName>
</protein>
<dbReference type="InterPro" id="IPR043133">
    <property type="entry name" value="GTP-CH-I_C/QueF"/>
</dbReference>
<evidence type="ECO:0000259" key="7">
    <source>
        <dbReference type="SMART" id="SM00905"/>
    </source>
</evidence>
<dbReference type="EMBL" id="CP063414">
    <property type="protein sequence ID" value="UOE76299.1"/>
    <property type="molecule type" value="Genomic_DNA"/>
</dbReference>
<evidence type="ECO:0000313" key="8">
    <source>
        <dbReference type="EMBL" id="UOE76299.1"/>
    </source>
</evidence>
<dbReference type="FunFam" id="3.30.1130.10:FF:000003">
    <property type="entry name" value="7,8-dihydroneopterin aldolase"/>
    <property type="match status" value="1"/>
</dbReference>
<sequence length="129" mass="14900">MQCLEKEWRTIDKIYLHRMEFYGYHGVLPEENVLGQRFIVDVILETDLQKAGKSDQLNDTINYAEVYDICRNVVEKRRFSLIEAVAETIAEQILSSFPTVARCTIKVTKPNPPIKGHYESVAVEIVRGR</sequence>
<organism evidence="8 9">
    <name type="scientific">Parageobacillus thermoglucosidasius</name>
    <name type="common">Geobacillus thermoglucosidasius</name>
    <dbReference type="NCBI Taxonomy" id="1426"/>
    <lineage>
        <taxon>Bacteria</taxon>
        <taxon>Bacillati</taxon>
        <taxon>Bacillota</taxon>
        <taxon>Bacilli</taxon>
        <taxon>Bacillales</taxon>
        <taxon>Anoxybacillaceae</taxon>
        <taxon>Parageobacillus</taxon>
    </lineage>
</organism>
<dbReference type="AlphaFoldDB" id="A0AB38R0W8"/>
<dbReference type="GO" id="GO:0005737">
    <property type="term" value="C:cytoplasm"/>
    <property type="evidence" value="ECO:0007669"/>
    <property type="project" value="TreeGrafter"/>
</dbReference>
<dbReference type="CDD" id="cd00534">
    <property type="entry name" value="DHNA_DHNTPE"/>
    <property type="match status" value="1"/>
</dbReference>
<proteinExistence type="inferred from homology"/>
<gene>
    <name evidence="8" type="primary">folB</name>
    <name evidence="8" type="ORF">IMI45_19135</name>
</gene>
<keyword evidence="4 6" id="KW-0289">Folate biosynthesis</keyword>